<dbReference type="PRINTS" id="PR00038">
    <property type="entry name" value="HTHLUXR"/>
</dbReference>
<organism evidence="4">
    <name type="scientific">hydrothermal vent metagenome</name>
    <dbReference type="NCBI Taxonomy" id="652676"/>
    <lineage>
        <taxon>unclassified sequences</taxon>
        <taxon>metagenomes</taxon>
        <taxon>ecological metagenomes</taxon>
    </lineage>
</organism>
<dbReference type="EMBL" id="UOET01000326">
    <property type="protein sequence ID" value="VAW29127.1"/>
    <property type="molecule type" value="Genomic_DNA"/>
</dbReference>
<dbReference type="PROSITE" id="PS50043">
    <property type="entry name" value="HTH_LUXR_2"/>
    <property type="match status" value="1"/>
</dbReference>
<dbReference type="GO" id="GO:0000160">
    <property type="term" value="P:phosphorelay signal transduction system"/>
    <property type="evidence" value="ECO:0007669"/>
    <property type="project" value="InterPro"/>
</dbReference>
<protein>
    <submittedName>
        <fullName evidence="4">Uncharacterized protein</fullName>
    </submittedName>
</protein>
<dbReference type="GO" id="GO:0003677">
    <property type="term" value="F:DNA binding"/>
    <property type="evidence" value="ECO:0007669"/>
    <property type="project" value="UniProtKB-KW"/>
</dbReference>
<evidence type="ECO:0000256" key="1">
    <source>
        <dbReference type="ARBA" id="ARBA00023125"/>
    </source>
</evidence>
<dbReference type="InterPro" id="IPR039420">
    <property type="entry name" value="WalR-like"/>
</dbReference>
<evidence type="ECO:0000313" key="4">
    <source>
        <dbReference type="EMBL" id="VAW29127.1"/>
    </source>
</evidence>
<proteinExistence type="predicted"/>
<dbReference type="InterPro" id="IPR011006">
    <property type="entry name" value="CheY-like_superfamily"/>
</dbReference>
<dbReference type="Pfam" id="PF00196">
    <property type="entry name" value="GerE"/>
    <property type="match status" value="1"/>
</dbReference>
<name>A0A3B0UUW7_9ZZZZ</name>
<evidence type="ECO:0000259" key="3">
    <source>
        <dbReference type="PROSITE" id="PS50110"/>
    </source>
</evidence>
<dbReference type="AlphaFoldDB" id="A0A3B0UUW7"/>
<dbReference type="PANTHER" id="PTHR43214:SF43">
    <property type="entry name" value="TWO-COMPONENT RESPONSE REGULATOR"/>
    <property type="match status" value="1"/>
</dbReference>
<feature type="domain" description="HTH luxR-type" evidence="2">
    <location>
        <begin position="148"/>
        <end position="213"/>
    </location>
</feature>
<dbReference type="InterPro" id="IPR016032">
    <property type="entry name" value="Sig_transdc_resp-reg_C-effctor"/>
</dbReference>
<dbReference type="PANTHER" id="PTHR43214">
    <property type="entry name" value="TWO-COMPONENT RESPONSE REGULATOR"/>
    <property type="match status" value="1"/>
</dbReference>
<dbReference type="GO" id="GO:0006355">
    <property type="term" value="P:regulation of DNA-templated transcription"/>
    <property type="evidence" value="ECO:0007669"/>
    <property type="project" value="InterPro"/>
</dbReference>
<feature type="domain" description="Response regulatory" evidence="3">
    <location>
        <begin position="3"/>
        <end position="119"/>
    </location>
</feature>
<dbReference type="SUPFAM" id="SSF46894">
    <property type="entry name" value="C-terminal effector domain of the bipartite response regulators"/>
    <property type="match status" value="1"/>
</dbReference>
<dbReference type="Gene3D" id="3.40.50.2300">
    <property type="match status" value="1"/>
</dbReference>
<dbReference type="SMART" id="SM00421">
    <property type="entry name" value="HTH_LUXR"/>
    <property type="match status" value="1"/>
</dbReference>
<dbReference type="InterPro" id="IPR000792">
    <property type="entry name" value="Tscrpt_reg_LuxR_C"/>
</dbReference>
<evidence type="ECO:0000259" key="2">
    <source>
        <dbReference type="PROSITE" id="PS50043"/>
    </source>
</evidence>
<sequence>MIYVTLVNPFPVISDALVTLLKDSDDIEITGVYETLDDLIKNPPKQPVHVALTMVYSVSEKIINNTKLFLQHFPKAKMLILSMFNDEKFILHSIKAGAKGHLGSDANRSEILEAIYSLRNGYEFYAKSITDILLHSYLSDQKIGPVEKESKLKQLSPRELEVFKLFAEGMSNRHIAEKLFISVRTVETHKNNIMKKIELKTTVDLVKFAIKNNIIQID</sequence>
<dbReference type="InterPro" id="IPR001789">
    <property type="entry name" value="Sig_transdc_resp-reg_receiver"/>
</dbReference>
<dbReference type="PROSITE" id="PS50110">
    <property type="entry name" value="RESPONSE_REGULATORY"/>
    <property type="match status" value="1"/>
</dbReference>
<accession>A0A3B0UUW7</accession>
<dbReference type="PROSITE" id="PS00622">
    <property type="entry name" value="HTH_LUXR_1"/>
    <property type="match status" value="1"/>
</dbReference>
<reference evidence="4" key="1">
    <citation type="submission" date="2018-06" db="EMBL/GenBank/DDBJ databases">
        <authorList>
            <person name="Zhirakovskaya E."/>
        </authorList>
    </citation>
    <scope>NUCLEOTIDE SEQUENCE</scope>
</reference>
<keyword evidence="1" id="KW-0238">DNA-binding</keyword>
<dbReference type="SUPFAM" id="SSF52172">
    <property type="entry name" value="CheY-like"/>
    <property type="match status" value="1"/>
</dbReference>
<gene>
    <name evidence="4" type="ORF">MNBD_BACTEROID07-1013</name>
</gene>
<dbReference type="CDD" id="cd06170">
    <property type="entry name" value="LuxR_C_like"/>
    <property type="match status" value="1"/>
</dbReference>